<proteinExistence type="predicted"/>
<dbReference type="AlphaFoldDB" id="A0A4Z0NRF5"/>
<evidence type="ECO:0000313" key="2">
    <source>
        <dbReference type="Proteomes" id="UP000297535"/>
    </source>
</evidence>
<dbReference type="RefSeq" id="WP_135415258.1">
    <property type="nucleotide sequence ID" value="NZ_SRLB01000009.1"/>
</dbReference>
<organism evidence="1 2">
    <name type="scientific">Methylobacterium nonmethylotrophicum</name>
    <dbReference type="NCBI Taxonomy" id="1141884"/>
    <lineage>
        <taxon>Bacteria</taxon>
        <taxon>Pseudomonadati</taxon>
        <taxon>Pseudomonadota</taxon>
        <taxon>Alphaproteobacteria</taxon>
        <taxon>Hyphomicrobiales</taxon>
        <taxon>Methylobacteriaceae</taxon>
        <taxon>Methylobacterium</taxon>
    </lineage>
</organism>
<dbReference type="EMBL" id="SRLB01000009">
    <property type="protein sequence ID" value="TGD99020.1"/>
    <property type="molecule type" value="Genomic_DNA"/>
</dbReference>
<sequence length="62" mass="6164">MPRRSAATGDADATVAARLRRETVTAQNEAKGGLPAETAATWIAANRATDGVAEAAAGVLAA</sequence>
<protein>
    <submittedName>
        <fullName evidence="1">Uncharacterized protein</fullName>
    </submittedName>
</protein>
<dbReference type="Proteomes" id="UP000297535">
    <property type="component" value="Unassembled WGS sequence"/>
</dbReference>
<name>A0A4Z0NRF5_9HYPH</name>
<reference evidence="1 2" key="1">
    <citation type="submission" date="2019-04" db="EMBL/GenBank/DDBJ databases">
        <authorList>
            <person name="Feng G."/>
            <person name="Zhu H."/>
        </authorList>
    </citation>
    <scope>NUCLEOTIDE SEQUENCE [LARGE SCALE GENOMIC DNA]</scope>
    <source>
        <strain evidence="1 2">6HR-1</strain>
    </source>
</reference>
<accession>A0A4Z0NRF5</accession>
<gene>
    <name evidence="1" type="ORF">EU555_14035</name>
</gene>
<evidence type="ECO:0000313" key="1">
    <source>
        <dbReference type="EMBL" id="TGD99020.1"/>
    </source>
</evidence>
<keyword evidence="2" id="KW-1185">Reference proteome</keyword>
<comment type="caution">
    <text evidence="1">The sequence shown here is derived from an EMBL/GenBank/DDBJ whole genome shotgun (WGS) entry which is preliminary data.</text>
</comment>